<dbReference type="Pfam" id="PF07885">
    <property type="entry name" value="Ion_trans_2"/>
    <property type="match status" value="1"/>
</dbReference>
<comment type="caution">
    <text evidence="10">The sequence shown here is derived from an EMBL/GenBank/DDBJ whole genome shotgun (WGS) entry which is preliminary data.</text>
</comment>
<dbReference type="EMBL" id="LSMT01000022">
    <property type="protein sequence ID" value="PFX32518.1"/>
    <property type="molecule type" value="Genomic_DNA"/>
</dbReference>
<feature type="transmembrane region" description="Helical" evidence="8">
    <location>
        <begin position="319"/>
        <end position="341"/>
    </location>
</feature>
<proteinExistence type="predicted"/>
<dbReference type="SUPFAM" id="SSF81324">
    <property type="entry name" value="Voltage-gated potassium channels"/>
    <property type="match status" value="1"/>
</dbReference>
<evidence type="ECO:0000256" key="4">
    <source>
        <dbReference type="ARBA" id="ARBA00022989"/>
    </source>
</evidence>
<dbReference type="PANTHER" id="PTHR11537:SF252">
    <property type="entry name" value="POTASSIUM VOLTAGE-GATED CHANNEL PROTEIN SHAW"/>
    <property type="match status" value="1"/>
</dbReference>
<dbReference type="AlphaFoldDB" id="A0A2B4SVD3"/>
<dbReference type="STRING" id="50429.A0A2B4SVD3"/>
<keyword evidence="2" id="KW-0813">Transport</keyword>
<gene>
    <name evidence="10" type="primary">KCNF1</name>
    <name evidence="10" type="ORF">AWC38_SpisGene2645</name>
</gene>
<evidence type="ECO:0000256" key="5">
    <source>
        <dbReference type="ARBA" id="ARBA00023065"/>
    </source>
</evidence>
<evidence type="ECO:0000256" key="7">
    <source>
        <dbReference type="ARBA" id="ARBA00023303"/>
    </source>
</evidence>
<feature type="domain" description="Potassium channel" evidence="9">
    <location>
        <begin position="107"/>
        <end position="177"/>
    </location>
</feature>
<dbReference type="Gene3D" id="3.40.190.10">
    <property type="entry name" value="Periplasmic binding protein-like II"/>
    <property type="match status" value="1"/>
</dbReference>
<keyword evidence="6 8" id="KW-0472">Membrane</keyword>
<keyword evidence="3 8" id="KW-0812">Transmembrane</keyword>
<evidence type="ECO:0000259" key="9">
    <source>
        <dbReference type="Pfam" id="PF07885"/>
    </source>
</evidence>
<name>A0A2B4SVD3_STYPI</name>
<protein>
    <submittedName>
        <fullName evidence="10">Potassium voltage-gated channel subfamily F member 1</fullName>
    </submittedName>
</protein>
<evidence type="ECO:0000313" key="11">
    <source>
        <dbReference type="Proteomes" id="UP000225706"/>
    </source>
</evidence>
<feature type="transmembrane region" description="Helical" evidence="8">
    <location>
        <begin position="78"/>
        <end position="107"/>
    </location>
</feature>
<sequence length="369" mass="42222">MGEEVVLKFFTRCGATFLQDRHASSEFEMISLLRHNKIHVAAPIFEPTSHRHYSEFYFIQTHDYPGTVYISIENREDVVLNAVLSAWPLFGINLVLAAIAGIFVWALDTYWNPEEFNRPFLKGSWDGFWWSFISMTTVGYGDKVPKSARARIFSVIWITLGLISMSIFTAHIASTLTALSMEHELSLKELKIAVLDNGTEYQHALEEDAIPTVFGDIDGAIQALEAREVNGIMLDRLTASFYQKQDKLKSLVTVKTMDLQREVGFLVSKRRKFFAECLEYFRPDIYQFGLSLTQSFKLKLQNPEKTASVFGDQFTKLKLVLYISLGVLSALILMGILWECFRSKKAQQKVKRNQGDHYIKHIVIQADSF</sequence>
<reference evidence="11" key="1">
    <citation type="journal article" date="2017" name="bioRxiv">
        <title>Comparative analysis of the genomes of Stylophora pistillata and Acropora digitifera provides evidence for extensive differences between species of corals.</title>
        <authorList>
            <person name="Voolstra C.R."/>
            <person name="Li Y."/>
            <person name="Liew Y.J."/>
            <person name="Baumgarten S."/>
            <person name="Zoccola D."/>
            <person name="Flot J.-F."/>
            <person name="Tambutte S."/>
            <person name="Allemand D."/>
            <person name="Aranda M."/>
        </authorList>
    </citation>
    <scope>NUCLEOTIDE SEQUENCE [LARGE SCALE GENOMIC DNA]</scope>
</reference>
<dbReference type="GO" id="GO:0001508">
    <property type="term" value="P:action potential"/>
    <property type="evidence" value="ECO:0007669"/>
    <property type="project" value="TreeGrafter"/>
</dbReference>
<evidence type="ECO:0000256" key="6">
    <source>
        <dbReference type="ARBA" id="ARBA00023136"/>
    </source>
</evidence>
<keyword evidence="7" id="KW-0407">Ion channel</keyword>
<dbReference type="GO" id="GO:0008076">
    <property type="term" value="C:voltage-gated potassium channel complex"/>
    <property type="evidence" value="ECO:0007669"/>
    <property type="project" value="InterPro"/>
</dbReference>
<dbReference type="InterPro" id="IPR013099">
    <property type="entry name" value="K_chnl_dom"/>
</dbReference>
<evidence type="ECO:0000256" key="2">
    <source>
        <dbReference type="ARBA" id="ARBA00022448"/>
    </source>
</evidence>
<keyword evidence="5" id="KW-0406">Ion transport</keyword>
<dbReference type="InterPro" id="IPR028325">
    <property type="entry name" value="VG_K_chnl"/>
</dbReference>
<keyword evidence="4 8" id="KW-1133">Transmembrane helix</keyword>
<evidence type="ECO:0000256" key="1">
    <source>
        <dbReference type="ARBA" id="ARBA00004141"/>
    </source>
</evidence>
<keyword evidence="11" id="KW-1185">Reference proteome</keyword>
<feature type="transmembrane region" description="Helical" evidence="8">
    <location>
        <begin position="152"/>
        <end position="173"/>
    </location>
</feature>
<dbReference type="Proteomes" id="UP000225706">
    <property type="component" value="Unassembled WGS sequence"/>
</dbReference>
<evidence type="ECO:0000313" key="10">
    <source>
        <dbReference type="EMBL" id="PFX32518.1"/>
    </source>
</evidence>
<accession>A0A2B4SVD3</accession>
<dbReference type="GO" id="GO:0015276">
    <property type="term" value="F:ligand-gated monoatomic ion channel activity"/>
    <property type="evidence" value="ECO:0007669"/>
    <property type="project" value="InterPro"/>
</dbReference>
<dbReference type="Gene3D" id="1.10.287.70">
    <property type="match status" value="1"/>
</dbReference>
<dbReference type="SUPFAM" id="SSF53850">
    <property type="entry name" value="Periplasmic binding protein-like II"/>
    <property type="match status" value="1"/>
</dbReference>
<dbReference type="GO" id="GO:0005251">
    <property type="term" value="F:delayed rectifier potassium channel activity"/>
    <property type="evidence" value="ECO:0007669"/>
    <property type="project" value="TreeGrafter"/>
</dbReference>
<dbReference type="PANTHER" id="PTHR11537">
    <property type="entry name" value="VOLTAGE-GATED POTASSIUM CHANNEL"/>
    <property type="match status" value="1"/>
</dbReference>
<comment type="subcellular location">
    <subcellularLocation>
        <location evidence="1">Membrane</location>
        <topology evidence="1">Multi-pass membrane protein</topology>
    </subcellularLocation>
</comment>
<evidence type="ECO:0000256" key="8">
    <source>
        <dbReference type="SAM" id="Phobius"/>
    </source>
</evidence>
<dbReference type="OrthoDB" id="415460at2759"/>
<evidence type="ECO:0000256" key="3">
    <source>
        <dbReference type="ARBA" id="ARBA00022692"/>
    </source>
</evidence>
<organism evidence="10 11">
    <name type="scientific">Stylophora pistillata</name>
    <name type="common">Smooth cauliflower coral</name>
    <dbReference type="NCBI Taxonomy" id="50429"/>
    <lineage>
        <taxon>Eukaryota</taxon>
        <taxon>Metazoa</taxon>
        <taxon>Cnidaria</taxon>
        <taxon>Anthozoa</taxon>
        <taxon>Hexacorallia</taxon>
        <taxon>Scleractinia</taxon>
        <taxon>Astrocoeniina</taxon>
        <taxon>Pocilloporidae</taxon>
        <taxon>Stylophora</taxon>
    </lineage>
</organism>